<dbReference type="EMBL" id="BAAALT010000053">
    <property type="protein sequence ID" value="GAA1799600.1"/>
    <property type="molecule type" value="Genomic_DNA"/>
</dbReference>
<reference evidence="1 2" key="1">
    <citation type="journal article" date="2019" name="Int. J. Syst. Evol. Microbiol.">
        <title>The Global Catalogue of Microorganisms (GCM) 10K type strain sequencing project: providing services to taxonomists for standard genome sequencing and annotation.</title>
        <authorList>
            <consortium name="The Broad Institute Genomics Platform"/>
            <consortium name="The Broad Institute Genome Sequencing Center for Infectious Disease"/>
            <person name="Wu L."/>
            <person name="Ma J."/>
        </authorList>
    </citation>
    <scope>NUCLEOTIDE SEQUENCE [LARGE SCALE GENOMIC DNA]</scope>
    <source>
        <strain evidence="1 2">JCM 13250</strain>
    </source>
</reference>
<sequence length="312" mass="33315">MRRLVPVLAGLLILTGCEQTAPMRIEPGWASCADAIPDTTKAMSSDSLDLPPLDDGFTPTAAVVCATAFEMDPDFSQRNFLTEGRTDDIAGLLAALRLPSEHRWGACTAIDHIIPFVVLLDADNRWVRPGTPSDSCGTIREEVRDAVTALKLTPVSKRLIREDLSSGAGKATCAEHWADMVWVRTTTQTGGPNWSTPGTPPLRDGDEVRLCVYTVADSTRGSLMPTGDLDHDGVLTARQWRPIAAKLGAAGPAPTCDAPATRFALLRRADNTGGDTYVELDGCRRVMSQPADGPPRISTAGEDLIALIAAAR</sequence>
<dbReference type="PROSITE" id="PS51257">
    <property type="entry name" value="PROKAR_LIPOPROTEIN"/>
    <property type="match status" value="1"/>
</dbReference>
<dbReference type="RefSeq" id="WP_344128967.1">
    <property type="nucleotide sequence ID" value="NZ_BAAALT010000053.1"/>
</dbReference>
<gene>
    <name evidence="1" type="ORF">GCM10009682_21530</name>
</gene>
<keyword evidence="2" id="KW-1185">Reference proteome</keyword>
<dbReference type="Proteomes" id="UP001500218">
    <property type="component" value="Unassembled WGS sequence"/>
</dbReference>
<proteinExistence type="predicted"/>
<evidence type="ECO:0008006" key="3">
    <source>
        <dbReference type="Google" id="ProtNLM"/>
    </source>
</evidence>
<name>A0ABN2LX46_9ACTN</name>
<protein>
    <recommendedName>
        <fullName evidence="3">Lipoprotein</fullName>
    </recommendedName>
</protein>
<comment type="caution">
    <text evidence="1">The sequence shown here is derived from an EMBL/GenBank/DDBJ whole genome shotgun (WGS) entry which is preliminary data.</text>
</comment>
<evidence type="ECO:0000313" key="2">
    <source>
        <dbReference type="Proteomes" id="UP001500218"/>
    </source>
</evidence>
<organism evidence="1 2">
    <name type="scientific">Luedemannella flava</name>
    <dbReference type="NCBI Taxonomy" id="349316"/>
    <lineage>
        <taxon>Bacteria</taxon>
        <taxon>Bacillati</taxon>
        <taxon>Actinomycetota</taxon>
        <taxon>Actinomycetes</taxon>
        <taxon>Micromonosporales</taxon>
        <taxon>Micromonosporaceae</taxon>
        <taxon>Luedemannella</taxon>
    </lineage>
</organism>
<accession>A0ABN2LX46</accession>
<evidence type="ECO:0000313" key="1">
    <source>
        <dbReference type="EMBL" id="GAA1799600.1"/>
    </source>
</evidence>